<evidence type="ECO:0000313" key="3">
    <source>
        <dbReference type="EMBL" id="VEU35201.1"/>
    </source>
</evidence>
<dbReference type="PROSITE" id="PS00036">
    <property type="entry name" value="BZIP_BASIC"/>
    <property type="match status" value="1"/>
</dbReference>
<feature type="compositionally biased region" description="Polar residues" evidence="1">
    <location>
        <begin position="363"/>
        <end position="372"/>
    </location>
</feature>
<evidence type="ECO:0000313" key="4">
    <source>
        <dbReference type="Proteomes" id="UP000291116"/>
    </source>
</evidence>
<evidence type="ECO:0000256" key="1">
    <source>
        <dbReference type="SAM" id="MobiDB-lite"/>
    </source>
</evidence>
<feature type="compositionally biased region" description="Basic and acidic residues" evidence="1">
    <location>
        <begin position="244"/>
        <end position="258"/>
    </location>
</feature>
<feature type="compositionally biased region" description="Basic and acidic residues" evidence="1">
    <location>
        <begin position="151"/>
        <end position="164"/>
    </location>
</feature>
<organism evidence="3 4">
    <name type="scientific">Pseudo-nitzschia multistriata</name>
    <dbReference type="NCBI Taxonomy" id="183589"/>
    <lineage>
        <taxon>Eukaryota</taxon>
        <taxon>Sar</taxon>
        <taxon>Stramenopiles</taxon>
        <taxon>Ochrophyta</taxon>
        <taxon>Bacillariophyta</taxon>
        <taxon>Bacillariophyceae</taxon>
        <taxon>Bacillariophycidae</taxon>
        <taxon>Bacillariales</taxon>
        <taxon>Bacillariaceae</taxon>
        <taxon>Pseudo-nitzschia</taxon>
    </lineage>
</organism>
<accession>A0A448YZH8</accession>
<dbReference type="PROSITE" id="PS50112">
    <property type="entry name" value="PAS"/>
    <property type="match status" value="1"/>
</dbReference>
<feature type="compositionally biased region" description="Polar residues" evidence="1">
    <location>
        <begin position="260"/>
        <end position="276"/>
    </location>
</feature>
<dbReference type="SMART" id="SM00091">
    <property type="entry name" value="PAS"/>
    <property type="match status" value="1"/>
</dbReference>
<evidence type="ECO:0000259" key="2">
    <source>
        <dbReference type="PROSITE" id="PS50112"/>
    </source>
</evidence>
<dbReference type="InterPro" id="IPR035965">
    <property type="entry name" value="PAS-like_dom_sf"/>
</dbReference>
<keyword evidence="4" id="KW-1185">Reference proteome</keyword>
<dbReference type="CDD" id="cd00130">
    <property type="entry name" value="PAS"/>
    <property type="match status" value="1"/>
</dbReference>
<feature type="region of interest" description="Disordered" evidence="1">
    <location>
        <begin position="17"/>
        <end position="42"/>
    </location>
</feature>
<dbReference type="InterPro" id="IPR004827">
    <property type="entry name" value="bZIP"/>
</dbReference>
<dbReference type="InterPro" id="IPR013767">
    <property type="entry name" value="PAS_fold"/>
</dbReference>
<dbReference type="Gene3D" id="3.30.450.20">
    <property type="entry name" value="PAS domain"/>
    <property type="match status" value="1"/>
</dbReference>
<feature type="compositionally biased region" description="Basic and acidic residues" evidence="1">
    <location>
        <begin position="285"/>
        <end position="301"/>
    </location>
</feature>
<feature type="domain" description="PAS" evidence="2">
    <location>
        <begin position="54"/>
        <end position="124"/>
    </location>
</feature>
<sequence length="372" mass="40319">MNQPVPHSVAILRAEAERKMKKKNDKRVANRKSASNSRARKKALVEEMTKTNARLKKQAMILALLPDLVMTTTTDGEITFCSAQAERILRYKTDDLVGAKLYNLLVPSSRHALKTLIEELVHPGKAKAARASAAAQARRSTKRTISNQNKSADRNDANKNREENTNENSNGSARDSSRNGGNSTDDTSGAAVVSEQSFPLSVVEVESKQQAQQQNKRAGAGTNENLDSSTGGSGEDDGGAPSEPQKKESNKTMARADDYSSLSSETKNQCANSNLDRNVRWHNQRMLEESNKTDNGPKDDVTGASVTANNASARLSSLEHCPDASRTKKREQCPPYESAGDQSSSDDSLLAGVKRPSKEASGSYLSNVSHTR</sequence>
<dbReference type="SUPFAM" id="SSF55785">
    <property type="entry name" value="PYP-like sensor domain (PAS domain)"/>
    <property type="match status" value="1"/>
</dbReference>
<dbReference type="CDD" id="cd14686">
    <property type="entry name" value="bZIP"/>
    <property type="match status" value="1"/>
</dbReference>
<dbReference type="Pfam" id="PF00989">
    <property type="entry name" value="PAS"/>
    <property type="match status" value="1"/>
</dbReference>
<reference evidence="3 4" key="1">
    <citation type="submission" date="2019-01" db="EMBL/GenBank/DDBJ databases">
        <authorList>
            <person name="Ferrante I. M."/>
        </authorList>
    </citation>
    <scope>NUCLEOTIDE SEQUENCE [LARGE SCALE GENOMIC DNA]</scope>
    <source>
        <strain evidence="3 4">B856</strain>
    </source>
</reference>
<dbReference type="GO" id="GO:0003700">
    <property type="term" value="F:DNA-binding transcription factor activity"/>
    <property type="evidence" value="ECO:0007669"/>
    <property type="project" value="InterPro"/>
</dbReference>
<feature type="compositionally biased region" description="Polar residues" evidence="1">
    <location>
        <begin position="304"/>
        <end position="315"/>
    </location>
</feature>
<name>A0A448YZH8_9STRA</name>
<dbReference type="OrthoDB" id="49155at2759"/>
<feature type="region of interest" description="Disordered" evidence="1">
    <location>
        <begin position="128"/>
        <end position="372"/>
    </location>
</feature>
<feature type="compositionally biased region" description="Polar residues" evidence="1">
    <location>
        <begin position="166"/>
        <end position="187"/>
    </location>
</feature>
<dbReference type="SUPFAM" id="SSF57959">
    <property type="entry name" value="Leucine zipper domain"/>
    <property type="match status" value="1"/>
</dbReference>
<dbReference type="InterPro" id="IPR046347">
    <property type="entry name" value="bZIP_sf"/>
</dbReference>
<dbReference type="InterPro" id="IPR000014">
    <property type="entry name" value="PAS"/>
</dbReference>
<dbReference type="EMBL" id="CAACVS010000052">
    <property type="protein sequence ID" value="VEU35201.1"/>
    <property type="molecule type" value="Genomic_DNA"/>
</dbReference>
<proteinExistence type="predicted"/>
<dbReference type="AlphaFoldDB" id="A0A448YZH8"/>
<gene>
    <name evidence="3" type="ORF">PSNMU_V1.4_AUG-EV-PASAV3_0019300</name>
</gene>
<dbReference type="Proteomes" id="UP000291116">
    <property type="component" value="Unassembled WGS sequence"/>
</dbReference>
<feature type="compositionally biased region" description="Polar residues" evidence="1">
    <location>
        <begin position="208"/>
        <end position="226"/>
    </location>
</feature>
<feature type="compositionally biased region" description="Basic and acidic residues" evidence="1">
    <location>
        <begin position="320"/>
        <end position="332"/>
    </location>
</feature>
<feature type="compositionally biased region" description="Low complexity" evidence="1">
    <location>
        <begin position="129"/>
        <end position="138"/>
    </location>
</feature>
<protein>
    <recommendedName>
        <fullName evidence="2">PAS domain-containing protein</fullName>
    </recommendedName>
</protein>